<reference evidence="3 5" key="1">
    <citation type="journal article" date="2014" name="Genome Announc.">
        <title>Comparative Genome Analysis of Two Isolates of the Fish Pathogen Piscirickettsia salmonis from Different Hosts Reveals Major Differences in Virulence-Associated Secretion Systems.</title>
        <authorList>
            <person name="Bohle H."/>
            <person name="Henriquez P."/>
            <person name="Grothusen H."/>
            <person name="Navas E."/>
            <person name="Sandoval A."/>
            <person name="Bustamante F."/>
            <person name="Bustos P."/>
            <person name="Mancilla M."/>
        </authorList>
    </citation>
    <scope>NUCLEOTIDE SEQUENCE [LARGE SCALE GENOMIC DNA]</scope>
    <source>
        <strain evidence="5">B1-32597</strain>
        <strain evidence="3">PM32597B1</strain>
    </source>
</reference>
<keyword evidence="6" id="KW-1185">Reference proteome</keyword>
<dbReference type="EMBL" id="CP038908">
    <property type="protein sequence ID" value="QGO06301.1"/>
    <property type="molecule type" value="Genomic_DNA"/>
</dbReference>
<proteinExistence type="predicted"/>
<protein>
    <submittedName>
        <fullName evidence="3">Transglycosylase SLT domain protein</fullName>
    </submittedName>
</protein>
<evidence type="ECO:0000259" key="2">
    <source>
        <dbReference type="Pfam" id="PF19489"/>
    </source>
</evidence>
<dbReference type="GeneID" id="66741146"/>
<accession>A0A095BUG7</accession>
<evidence type="ECO:0000313" key="5">
    <source>
        <dbReference type="Proteomes" id="UP000029558"/>
    </source>
</evidence>
<feature type="domain" description="Transglycosylase SLT" evidence="2">
    <location>
        <begin position="20"/>
        <end position="200"/>
    </location>
</feature>
<evidence type="ECO:0000313" key="3">
    <source>
        <dbReference type="EMBL" id="ALB22363.1"/>
    </source>
</evidence>
<dbReference type="PROSITE" id="PS51257">
    <property type="entry name" value="PROKAR_LIPOPROTEIN"/>
    <property type="match status" value="1"/>
</dbReference>
<feature type="signal peptide" evidence="1">
    <location>
        <begin position="1"/>
        <end position="32"/>
    </location>
</feature>
<dbReference type="CDD" id="cd00442">
    <property type="entry name" value="Lyz-like"/>
    <property type="match status" value="1"/>
</dbReference>
<organism evidence="3 5">
    <name type="scientific">Piscirickettsia salmonis</name>
    <dbReference type="NCBI Taxonomy" id="1238"/>
    <lineage>
        <taxon>Bacteria</taxon>
        <taxon>Pseudomonadati</taxon>
        <taxon>Pseudomonadota</taxon>
        <taxon>Gammaproteobacteria</taxon>
        <taxon>Thiotrichales</taxon>
        <taxon>Piscirickettsiaceae</taxon>
        <taxon>Piscirickettsia</taxon>
    </lineage>
</organism>
<dbReference type="EMBL" id="CP012508">
    <property type="protein sequence ID" value="ALB22363.1"/>
    <property type="molecule type" value="Genomic_DNA"/>
</dbReference>
<sequence length="212" mass="24708">MNYQGFRLKLKFSRLLIIPCILASMLAGCATAPPQNINNICSIFREYPKWYWAAKDSRKKWGVPISAQMAIIYYESHFRYDARPPRTTLLGFIPWSRPTSAYGYAQATDGTWATYQRSTGNSRASRTDFADAIDFVGWYANRSYSRLGIAKNNAYSLYLAYHEGDGGYRKRTYLKKRWLLAKAHQVRSKANSYYHQLIQCESSLPKKSWWFW</sequence>
<reference evidence="4 6" key="3">
    <citation type="submission" date="2019-04" db="EMBL/GenBank/DDBJ databases">
        <title>Complete genome sequencing of Piscirickettsia salmonis strain Psal-009.</title>
        <authorList>
            <person name="Schober I."/>
            <person name="Bunk B."/>
            <person name="Sproer C."/>
            <person name="Carril G.P."/>
            <person name="Riedel T."/>
            <person name="Flores-Herrera P.A."/>
            <person name="Nourdin-Galindo G."/>
            <person name="Marshall S.H."/>
            <person name="Overmann J."/>
        </authorList>
    </citation>
    <scope>NUCLEOTIDE SEQUENCE [LARGE SCALE GENOMIC DNA]</scope>
    <source>
        <strain evidence="4 6">Psal-009</strain>
    </source>
</reference>
<reference evidence="3" key="2">
    <citation type="submission" date="2015-08" db="EMBL/GenBank/DDBJ databases">
        <title>Complete genome sequence of Piscirickettsia salmonis strain PM32597B1.</title>
        <authorList>
            <person name="Bohle H."/>
            <person name="Henriquez P."/>
            <person name="Navas E."/>
            <person name="Grothusen H."/>
            <person name="Bustamante F."/>
            <person name="Bustos P."/>
            <person name="Bustos P."/>
            <person name="Mancilla M."/>
        </authorList>
    </citation>
    <scope>NUCLEOTIDE SEQUENCE</scope>
    <source>
        <strain evidence="3">PM32597B1</strain>
    </source>
</reference>
<dbReference type="InterPro" id="IPR045795">
    <property type="entry name" value="SLT_4"/>
</dbReference>
<gene>
    <name evidence="3" type="ORF">KU39_1180</name>
    <name evidence="4" type="ORF">Psal009_02209</name>
</gene>
<name>A0A095BUG7_PISSA</name>
<feature type="chain" id="PRO_5014219434" evidence="1">
    <location>
        <begin position="33"/>
        <end position="212"/>
    </location>
</feature>
<evidence type="ECO:0000313" key="4">
    <source>
        <dbReference type="EMBL" id="QGO06301.1"/>
    </source>
</evidence>
<evidence type="ECO:0000256" key="1">
    <source>
        <dbReference type="SAM" id="SignalP"/>
    </source>
</evidence>
<dbReference type="STRING" id="1238.AWJ11_05900"/>
<dbReference type="SUPFAM" id="SSF53955">
    <property type="entry name" value="Lysozyme-like"/>
    <property type="match status" value="1"/>
</dbReference>
<dbReference type="Gene3D" id="1.10.530.10">
    <property type="match status" value="1"/>
</dbReference>
<dbReference type="RefSeq" id="WP_016209938.1">
    <property type="nucleotide sequence ID" value="NZ_CP012413.1"/>
</dbReference>
<dbReference type="AlphaFoldDB" id="A0A095BUG7"/>
<keyword evidence="1" id="KW-0732">Signal</keyword>
<dbReference type="InterPro" id="IPR023346">
    <property type="entry name" value="Lysozyme-like_dom_sf"/>
</dbReference>
<dbReference type="Proteomes" id="UP000422232">
    <property type="component" value="Chromosome"/>
</dbReference>
<dbReference type="Proteomes" id="UP000029558">
    <property type="component" value="Chromosome"/>
</dbReference>
<evidence type="ECO:0000313" key="6">
    <source>
        <dbReference type="Proteomes" id="UP000422232"/>
    </source>
</evidence>
<dbReference type="OrthoDB" id="9789144at2"/>
<dbReference type="Pfam" id="PF19489">
    <property type="entry name" value="SLT_4"/>
    <property type="match status" value="1"/>
</dbReference>